<dbReference type="NCBIfam" id="TIGR00756">
    <property type="entry name" value="PPR"/>
    <property type="match status" value="5"/>
</dbReference>
<evidence type="ECO:0000256" key="2">
    <source>
        <dbReference type="ARBA" id="ARBA00022737"/>
    </source>
</evidence>
<dbReference type="GO" id="GO:0003729">
    <property type="term" value="F:mRNA binding"/>
    <property type="evidence" value="ECO:0007669"/>
    <property type="project" value="TreeGrafter"/>
</dbReference>
<evidence type="ECO:0000256" key="3">
    <source>
        <dbReference type="PROSITE-ProRule" id="PRU00708"/>
    </source>
</evidence>
<sequence>MANRIFRRISSPAPAPAPALSHRFSTVNSLSSLPPSPVVNSVVSILKHHRSKSRWSELQSLFPNGFSPSEASDIIIDIKNNAHLALRFFDWTRSKSLCRHDLLSYSTIIHVLARSRQKARAEALIRSAFRVSESGVDLFESLARTYRKCDSAPFVFDLLINACLECKKIDSAVQIVRLLQSRGISPNSRVCSSLISAVCRHQGADAGYAIYKLVFGVGDVEIFNSLMLGYYQAGELERVREIWDEMAEFDHISANESSYGVLLAACCDKETMEEAEEIWNEMGGKGLKRDVAAYNSMIGGFCRIGEMGKAGDCWREMVLNGVEGTCVTHESFVKGYCRVGDVDAALVASKVMSGGGFVAQGSTIDGLVEELCGKGRALDGFEVLKNAMENVEFIPSGMSFRLLLKGLCSQGMMGEALMLQAEMASKGFEPDAEVYSAFLDGYEELGNSEKVESLRKEMLELRVSN</sequence>
<dbReference type="Gene3D" id="1.25.40.10">
    <property type="entry name" value="Tetratricopeptide repeat domain"/>
    <property type="match status" value="3"/>
</dbReference>
<feature type="repeat" description="PPR" evidence="3">
    <location>
        <begin position="152"/>
        <end position="186"/>
    </location>
</feature>
<dbReference type="PANTHER" id="PTHR47938">
    <property type="entry name" value="RESPIRATORY COMPLEX I CHAPERONE (CIA84), PUTATIVE (AFU_ORTHOLOGUE AFUA_2G06020)-RELATED"/>
    <property type="match status" value="1"/>
</dbReference>
<dbReference type="PANTHER" id="PTHR47938:SF35">
    <property type="entry name" value="PENTATRICOPEPTIDE REPEAT-CONTAINING PROTEIN 4, MITOCHONDRIAL-RELATED"/>
    <property type="match status" value="1"/>
</dbReference>
<protein>
    <recommendedName>
        <fullName evidence="6">Pentatricopeptide repeat-containing protein</fullName>
    </recommendedName>
</protein>
<feature type="repeat" description="PPR" evidence="3">
    <location>
        <begin position="290"/>
        <end position="324"/>
    </location>
</feature>
<accession>A0A7N0TE75</accession>
<evidence type="ECO:0000256" key="1">
    <source>
        <dbReference type="ARBA" id="ARBA00007626"/>
    </source>
</evidence>
<comment type="similarity">
    <text evidence="1">Belongs to the PPR family. P subfamily.</text>
</comment>
<name>A0A7N0TE75_KALFE</name>
<keyword evidence="2" id="KW-0677">Repeat</keyword>
<proteinExistence type="inferred from homology"/>
<feature type="repeat" description="PPR" evidence="3">
    <location>
        <begin position="396"/>
        <end position="430"/>
    </location>
</feature>
<keyword evidence="5" id="KW-1185">Reference proteome</keyword>
<feature type="repeat" description="PPR" evidence="3">
    <location>
        <begin position="255"/>
        <end position="289"/>
    </location>
</feature>
<dbReference type="Pfam" id="PF13041">
    <property type="entry name" value="PPR_2"/>
    <property type="match status" value="2"/>
</dbReference>
<dbReference type="EnsemblPlants" id="Kaladp0033s0245.1.v1.1">
    <property type="protein sequence ID" value="Kaladp0033s0245.1.v1.1.CDS.1"/>
    <property type="gene ID" value="Kaladp0033s0245.v1.1"/>
</dbReference>
<dbReference type="OMA" id="TYRECDS"/>
<dbReference type="Pfam" id="PF01535">
    <property type="entry name" value="PPR"/>
    <property type="match status" value="3"/>
</dbReference>
<feature type="repeat" description="PPR" evidence="3">
    <location>
        <begin position="219"/>
        <end position="253"/>
    </location>
</feature>
<dbReference type="InterPro" id="IPR011990">
    <property type="entry name" value="TPR-like_helical_dom_sf"/>
</dbReference>
<evidence type="ECO:0000313" key="4">
    <source>
        <dbReference type="EnsemblPlants" id="Kaladp0033s0245.1.v1.1.CDS.1"/>
    </source>
</evidence>
<dbReference type="InterPro" id="IPR002885">
    <property type="entry name" value="PPR_rpt"/>
</dbReference>
<dbReference type="Proteomes" id="UP000594263">
    <property type="component" value="Unplaced"/>
</dbReference>
<evidence type="ECO:0000313" key="5">
    <source>
        <dbReference type="Proteomes" id="UP000594263"/>
    </source>
</evidence>
<dbReference type="AlphaFoldDB" id="A0A7N0TE75"/>
<organism evidence="4 5">
    <name type="scientific">Kalanchoe fedtschenkoi</name>
    <name type="common">Lavender scallops</name>
    <name type="synonym">South American air plant</name>
    <dbReference type="NCBI Taxonomy" id="63787"/>
    <lineage>
        <taxon>Eukaryota</taxon>
        <taxon>Viridiplantae</taxon>
        <taxon>Streptophyta</taxon>
        <taxon>Embryophyta</taxon>
        <taxon>Tracheophyta</taxon>
        <taxon>Spermatophyta</taxon>
        <taxon>Magnoliopsida</taxon>
        <taxon>eudicotyledons</taxon>
        <taxon>Gunneridae</taxon>
        <taxon>Pentapetalae</taxon>
        <taxon>Saxifragales</taxon>
        <taxon>Crassulaceae</taxon>
        <taxon>Kalanchoe</taxon>
    </lineage>
</organism>
<dbReference type="PROSITE" id="PS51375">
    <property type="entry name" value="PPR"/>
    <property type="match status" value="5"/>
</dbReference>
<evidence type="ECO:0008006" key="6">
    <source>
        <dbReference type="Google" id="ProtNLM"/>
    </source>
</evidence>
<dbReference type="Gramene" id="Kaladp0033s0245.1.v1.1">
    <property type="protein sequence ID" value="Kaladp0033s0245.1.v1.1.CDS.1"/>
    <property type="gene ID" value="Kaladp0033s0245.v1.1"/>
</dbReference>
<reference evidence="4" key="1">
    <citation type="submission" date="2021-01" db="UniProtKB">
        <authorList>
            <consortium name="EnsemblPlants"/>
        </authorList>
    </citation>
    <scope>IDENTIFICATION</scope>
</reference>